<keyword evidence="2" id="KW-0808">Transferase</keyword>
<proteinExistence type="predicted"/>
<feature type="region of interest" description="Disordered" evidence="8">
    <location>
        <begin position="55"/>
        <end position="99"/>
    </location>
</feature>
<evidence type="ECO:0000256" key="3">
    <source>
        <dbReference type="ARBA" id="ARBA00022692"/>
    </source>
</evidence>
<keyword evidence="6" id="KW-0472">Membrane</keyword>
<name>A0A5J9UFV9_9POAL</name>
<evidence type="ECO:0008006" key="11">
    <source>
        <dbReference type="Google" id="ProtNLM"/>
    </source>
</evidence>
<feature type="compositionally biased region" description="Polar residues" evidence="8">
    <location>
        <begin position="80"/>
        <end position="99"/>
    </location>
</feature>
<dbReference type="InterPro" id="IPR045874">
    <property type="entry name" value="LRK10/LRL21-25-like"/>
</dbReference>
<feature type="non-terminal residue" evidence="9">
    <location>
        <position position="1"/>
    </location>
</feature>
<keyword evidence="4" id="KW-0732">Signal</keyword>
<keyword evidence="5" id="KW-1133">Transmembrane helix</keyword>
<dbReference type="GO" id="GO:0004674">
    <property type="term" value="F:protein serine/threonine kinase activity"/>
    <property type="evidence" value="ECO:0007669"/>
    <property type="project" value="UniProtKB-KW"/>
</dbReference>
<keyword evidence="3" id="KW-0812">Transmembrane</keyword>
<evidence type="ECO:0000313" key="9">
    <source>
        <dbReference type="EMBL" id="TVU22018.1"/>
    </source>
</evidence>
<feature type="compositionally biased region" description="Low complexity" evidence="8">
    <location>
        <begin position="62"/>
        <end position="79"/>
    </location>
</feature>
<dbReference type="EMBL" id="RWGY01000026">
    <property type="protein sequence ID" value="TVU22018.1"/>
    <property type="molecule type" value="Genomic_DNA"/>
</dbReference>
<comment type="subcellular location">
    <subcellularLocation>
        <location evidence="1">Membrane</location>
        <topology evidence="1">Single-pass type I membrane protein</topology>
    </subcellularLocation>
</comment>
<sequence>MLEDSAGVLKDGGGEDEVARKMALVGLWCIQTVPASRPSMSRVLEMLERSVHELAMPPRPYHPSLSSSPSPSHPSSYPSITSASDFTQRSRSRTPDSTT</sequence>
<keyword evidence="10" id="KW-1185">Reference proteome</keyword>
<comment type="caution">
    <text evidence="9">The sequence shown here is derived from an EMBL/GenBank/DDBJ whole genome shotgun (WGS) entry which is preliminary data.</text>
</comment>
<evidence type="ECO:0000256" key="6">
    <source>
        <dbReference type="ARBA" id="ARBA00023136"/>
    </source>
</evidence>
<evidence type="ECO:0000313" key="10">
    <source>
        <dbReference type="Proteomes" id="UP000324897"/>
    </source>
</evidence>
<accession>A0A5J9UFV9</accession>
<keyword evidence="2" id="KW-0418">Kinase</keyword>
<evidence type="ECO:0000256" key="2">
    <source>
        <dbReference type="ARBA" id="ARBA00022527"/>
    </source>
</evidence>
<evidence type="ECO:0000256" key="4">
    <source>
        <dbReference type="ARBA" id="ARBA00022729"/>
    </source>
</evidence>
<dbReference type="PANTHER" id="PTHR27009">
    <property type="entry name" value="RUST RESISTANCE KINASE LR10-RELATED"/>
    <property type="match status" value="1"/>
</dbReference>
<dbReference type="Gramene" id="TVU22018">
    <property type="protein sequence ID" value="TVU22018"/>
    <property type="gene ID" value="EJB05_31694"/>
</dbReference>
<evidence type="ECO:0000256" key="1">
    <source>
        <dbReference type="ARBA" id="ARBA00004479"/>
    </source>
</evidence>
<evidence type="ECO:0000256" key="8">
    <source>
        <dbReference type="SAM" id="MobiDB-lite"/>
    </source>
</evidence>
<organism evidence="9 10">
    <name type="scientific">Eragrostis curvula</name>
    <name type="common">weeping love grass</name>
    <dbReference type="NCBI Taxonomy" id="38414"/>
    <lineage>
        <taxon>Eukaryota</taxon>
        <taxon>Viridiplantae</taxon>
        <taxon>Streptophyta</taxon>
        <taxon>Embryophyta</taxon>
        <taxon>Tracheophyta</taxon>
        <taxon>Spermatophyta</taxon>
        <taxon>Magnoliopsida</taxon>
        <taxon>Liliopsida</taxon>
        <taxon>Poales</taxon>
        <taxon>Poaceae</taxon>
        <taxon>PACMAD clade</taxon>
        <taxon>Chloridoideae</taxon>
        <taxon>Eragrostideae</taxon>
        <taxon>Eragrostidinae</taxon>
        <taxon>Eragrostis</taxon>
    </lineage>
</organism>
<dbReference type="AlphaFoldDB" id="A0A5J9UFV9"/>
<keyword evidence="7" id="KW-0325">Glycoprotein</keyword>
<dbReference type="Proteomes" id="UP000324897">
    <property type="component" value="Unassembled WGS sequence"/>
</dbReference>
<keyword evidence="2" id="KW-0723">Serine/threonine-protein kinase</keyword>
<gene>
    <name evidence="9" type="ORF">EJB05_31694</name>
</gene>
<protein>
    <recommendedName>
        <fullName evidence="11">Serine-threonine/tyrosine-protein kinase catalytic domain-containing protein</fullName>
    </recommendedName>
</protein>
<dbReference type="OrthoDB" id="652016at2759"/>
<reference evidence="9 10" key="1">
    <citation type="journal article" date="2019" name="Sci. Rep.">
        <title>A high-quality genome of Eragrostis curvula grass provides insights into Poaceae evolution and supports new strategies to enhance forage quality.</title>
        <authorList>
            <person name="Carballo J."/>
            <person name="Santos B.A.C.M."/>
            <person name="Zappacosta D."/>
            <person name="Garbus I."/>
            <person name="Selva J.P."/>
            <person name="Gallo C.A."/>
            <person name="Diaz A."/>
            <person name="Albertini E."/>
            <person name="Caccamo M."/>
            <person name="Echenique V."/>
        </authorList>
    </citation>
    <scope>NUCLEOTIDE SEQUENCE [LARGE SCALE GENOMIC DNA]</scope>
    <source>
        <strain evidence="10">cv. Victoria</strain>
        <tissue evidence="9">Leaf</tissue>
    </source>
</reference>
<dbReference type="GO" id="GO:0016020">
    <property type="term" value="C:membrane"/>
    <property type="evidence" value="ECO:0007669"/>
    <property type="project" value="UniProtKB-SubCell"/>
</dbReference>
<evidence type="ECO:0000256" key="7">
    <source>
        <dbReference type="ARBA" id="ARBA00023180"/>
    </source>
</evidence>
<evidence type="ECO:0000256" key="5">
    <source>
        <dbReference type="ARBA" id="ARBA00022989"/>
    </source>
</evidence>